<dbReference type="EMBL" id="JACHLI010000036">
    <property type="protein sequence ID" value="MBB4867177.1"/>
    <property type="molecule type" value="Genomic_DNA"/>
</dbReference>
<gene>
    <name evidence="2" type="ORF">HNP46_006088</name>
</gene>
<feature type="chain" id="PRO_5030691953" description="Lipoprotein" evidence="1">
    <location>
        <begin position="28"/>
        <end position="207"/>
    </location>
</feature>
<evidence type="ECO:0000256" key="1">
    <source>
        <dbReference type="SAM" id="SignalP"/>
    </source>
</evidence>
<protein>
    <recommendedName>
        <fullName evidence="4">Lipoprotein</fullName>
    </recommendedName>
</protein>
<keyword evidence="1" id="KW-0732">Signal</keyword>
<dbReference type="PROSITE" id="PS51257">
    <property type="entry name" value="PROKAR_LIPOPROTEIN"/>
    <property type="match status" value="1"/>
</dbReference>
<evidence type="ECO:0000313" key="3">
    <source>
        <dbReference type="Proteomes" id="UP000566995"/>
    </source>
</evidence>
<name>A0A7W7KQK9_PSENT</name>
<feature type="signal peptide" evidence="1">
    <location>
        <begin position="1"/>
        <end position="27"/>
    </location>
</feature>
<sequence length="207" mass="22176">MTKYLRMAAVVATAALILSGCAGSSMRADFDAANSRSLIHLPVAAAQTPVKAQQPGARSIPKIEGEQALLDPSSVVRSGNGVSFNALDGQKTARVTFNCPSRTGQLRENGLMQTFSLVFTPRLTKAALEACGELPMPEPLTAAQKKLINPNPTQADKDNANTAYFCGSFMSLPLDQKLALIDRAQSNPRLHKQLEPCMEALHNQTGR</sequence>
<evidence type="ECO:0008006" key="4">
    <source>
        <dbReference type="Google" id="ProtNLM"/>
    </source>
</evidence>
<accession>A0A7W7KQK9</accession>
<dbReference type="RefSeq" id="WP_184596442.1">
    <property type="nucleotide sequence ID" value="NZ_JACHLI010000036.1"/>
</dbReference>
<dbReference type="Proteomes" id="UP000566995">
    <property type="component" value="Unassembled WGS sequence"/>
</dbReference>
<dbReference type="AlphaFoldDB" id="A0A7W7KQK9"/>
<organism evidence="2 3">
    <name type="scientific">Pseudomonas nitroreducens</name>
    <dbReference type="NCBI Taxonomy" id="46680"/>
    <lineage>
        <taxon>Bacteria</taxon>
        <taxon>Pseudomonadati</taxon>
        <taxon>Pseudomonadota</taxon>
        <taxon>Gammaproteobacteria</taxon>
        <taxon>Pseudomonadales</taxon>
        <taxon>Pseudomonadaceae</taxon>
        <taxon>Pseudomonas</taxon>
    </lineage>
</organism>
<evidence type="ECO:0000313" key="2">
    <source>
        <dbReference type="EMBL" id="MBB4867177.1"/>
    </source>
</evidence>
<proteinExistence type="predicted"/>
<reference evidence="2 3" key="1">
    <citation type="submission" date="2020-08" db="EMBL/GenBank/DDBJ databases">
        <title>Functional genomics of gut bacteria from endangered species of beetles.</title>
        <authorList>
            <person name="Carlos-Shanley C."/>
        </authorList>
    </citation>
    <scope>NUCLEOTIDE SEQUENCE [LARGE SCALE GENOMIC DNA]</scope>
    <source>
        <strain evidence="2 3">S00179</strain>
    </source>
</reference>
<comment type="caution">
    <text evidence="2">The sequence shown here is derived from an EMBL/GenBank/DDBJ whole genome shotgun (WGS) entry which is preliminary data.</text>
</comment>